<evidence type="ECO:0000256" key="1">
    <source>
        <dbReference type="SAM" id="MobiDB-lite"/>
    </source>
</evidence>
<feature type="region of interest" description="Disordered" evidence="1">
    <location>
        <begin position="201"/>
        <end position="220"/>
    </location>
</feature>
<feature type="compositionally biased region" description="Acidic residues" evidence="1">
    <location>
        <begin position="362"/>
        <end position="373"/>
    </location>
</feature>
<dbReference type="AlphaFoldDB" id="A0A4R6VEB5"/>
<accession>A0A4R6VEB5</accession>
<name>A0A4R6VEB5_9PSEU</name>
<feature type="compositionally biased region" description="Low complexity" evidence="1">
    <location>
        <begin position="284"/>
        <end position="293"/>
    </location>
</feature>
<organism evidence="2 3">
    <name type="scientific">Actinomycetospora succinea</name>
    <dbReference type="NCBI Taxonomy" id="663603"/>
    <lineage>
        <taxon>Bacteria</taxon>
        <taxon>Bacillati</taxon>
        <taxon>Actinomycetota</taxon>
        <taxon>Actinomycetes</taxon>
        <taxon>Pseudonocardiales</taxon>
        <taxon>Pseudonocardiaceae</taxon>
        <taxon>Actinomycetospora</taxon>
    </lineage>
</organism>
<proteinExistence type="predicted"/>
<feature type="region of interest" description="Disordered" evidence="1">
    <location>
        <begin position="240"/>
        <end position="373"/>
    </location>
</feature>
<evidence type="ECO:0008006" key="4">
    <source>
        <dbReference type="Google" id="ProtNLM"/>
    </source>
</evidence>
<evidence type="ECO:0000313" key="2">
    <source>
        <dbReference type="EMBL" id="TDQ58838.1"/>
    </source>
</evidence>
<reference evidence="2 3" key="1">
    <citation type="submission" date="2019-03" db="EMBL/GenBank/DDBJ databases">
        <title>Genomic Encyclopedia of Type Strains, Phase IV (KMG-IV): sequencing the most valuable type-strain genomes for metagenomic binning, comparative biology and taxonomic classification.</title>
        <authorList>
            <person name="Goeker M."/>
        </authorList>
    </citation>
    <scope>NUCLEOTIDE SEQUENCE [LARGE SCALE GENOMIC DNA]</scope>
    <source>
        <strain evidence="2 3">DSM 45775</strain>
    </source>
</reference>
<sequence>MTVHHGRHEMPGWRGYLPESVDRSRRRSAGAGILPPGPRRVVALGALAACAVAAGAAIGTRPDGPPGPPSGTTDDAASVLARTSAWTREATPVLASIETELHRTDEIRRRWDGSSLARREPSPPGAVVALVDRQVELAHHRDGLRAALTAVRATPGSESALAVAWPRLRAAQELLRSLASERTGLGDPVEAAVLRLVADETVPGGAGGEPAPSRGTRTPAPTVDAVRVALATTASVVEQPAASVVSLASTSSTRAAENEAPESDDPETVEVPSAPTPDVPPGDPVVRPAAVAPEEAETETETETPQPAVDDEAPEPSMLSFDRSAAGTPDPSPDPSPDSSPDSSPDPEEQEEATSSGIEPTVPDETDPAQERT</sequence>
<comment type="caution">
    <text evidence="2">The sequence shown here is derived from an EMBL/GenBank/DDBJ whole genome shotgun (WGS) entry which is preliminary data.</text>
</comment>
<dbReference type="RefSeq" id="WP_166659940.1">
    <property type="nucleotide sequence ID" value="NZ_BAABHR010000033.1"/>
</dbReference>
<evidence type="ECO:0000313" key="3">
    <source>
        <dbReference type="Proteomes" id="UP000295705"/>
    </source>
</evidence>
<dbReference type="EMBL" id="SNYO01000004">
    <property type="protein sequence ID" value="TDQ58838.1"/>
    <property type="molecule type" value="Genomic_DNA"/>
</dbReference>
<feature type="compositionally biased region" description="Acidic residues" evidence="1">
    <location>
        <begin position="259"/>
        <end position="268"/>
    </location>
</feature>
<dbReference type="Proteomes" id="UP000295705">
    <property type="component" value="Unassembled WGS sequence"/>
</dbReference>
<gene>
    <name evidence="2" type="ORF">EV188_104585</name>
</gene>
<feature type="compositionally biased region" description="Pro residues" evidence="1">
    <location>
        <begin position="274"/>
        <end position="283"/>
    </location>
</feature>
<protein>
    <recommendedName>
        <fullName evidence="4">DUF5667 domain-containing protein</fullName>
    </recommendedName>
</protein>
<keyword evidence="3" id="KW-1185">Reference proteome</keyword>
<feature type="compositionally biased region" description="Low complexity" evidence="1">
    <location>
        <begin position="241"/>
        <end position="255"/>
    </location>
</feature>